<protein>
    <submittedName>
        <fullName evidence="2">Uncharacterized protein</fullName>
    </submittedName>
</protein>
<reference evidence="3" key="1">
    <citation type="journal article" date="2019" name="Int. J. Syst. Evol. Microbiol.">
        <title>The Global Catalogue of Microorganisms (GCM) 10K type strain sequencing project: providing services to taxonomists for standard genome sequencing and annotation.</title>
        <authorList>
            <consortium name="The Broad Institute Genomics Platform"/>
            <consortium name="The Broad Institute Genome Sequencing Center for Infectious Disease"/>
            <person name="Wu L."/>
            <person name="Ma J."/>
        </authorList>
    </citation>
    <scope>NUCLEOTIDE SEQUENCE [LARGE SCALE GENOMIC DNA]</scope>
    <source>
        <strain evidence="3">CCUG 50347</strain>
    </source>
</reference>
<dbReference type="EMBL" id="JBHSIM010000046">
    <property type="protein sequence ID" value="MFC4835147.1"/>
    <property type="molecule type" value="Genomic_DNA"/>
</dbReference>
<name>A0ABV9RP46_9PSEU</name>
<sequence length="248" mass="26611">MEERDANGTTSEHDGTPRTEVREPVLHVEGPDMRRFRLCALTRDSTVQEVIEELLREHYEGASHGLPLVTIEEVNRAGERRRIPIDGATPTTTLAAEGTLLRVGYTASAGVAEWLDVAQFLATAVASGVVGNAAYDLIKNLAGRVARRAQASEETGVQLHKQEAETIASSTAAVMFGSNIDIVSAAVHEDVHGHGDTWSVVVRVDQASPSQREVNLDVRAEPTAKSGVDVHVRLARAQPVEAPSQEGA</sequence>
<comment type="caution">
    <text evidence="2">The sequence shown here is derived from an EMBL/GenBank/DDBJ whole genome shotgun (WGS) entry which is preliminary data.</text>
</comment>
<evidence type="ECO:0000256" key="1">
    <source>
        <dbReference type="SAM" id="MobiDB-lite"/>
    </source>
</evidence>
<dbReference type="RefSeq" id="WP_274189024.1">
    <property type="nucleotide sequence ID" value="NZ_BAABHN010000046.1"/>
</dbReference>
<organism evidence="2 3">
    <name type="scientific">Actinomycetospora chibensis</name>
    <dbReference type="NCBI Taxonomy" id="663606"/>
    <lineage>
        <taxon>Bacteria</taxon>
        <taxon>Bacillati</taxon>
        <taxon>Actinomycetota</taxon>
        <taxon>Actinomycetes</taxon>
        <taxon>Pseudonocardiales</taxon>
        <taxon>Pseudonocardiaceae</taxon>
        <taxon>Actinomycetospora</taxon>
    </lineage>
</organism>
<proteinExistence type="predicted"/>
<dbReference type="Proteomes" id="UP001595909">
    <property type="component" value="Unassembled WGS sequence"/>
</dbReference>
<evidence type="ECO:0000313" key="3">
    <source>
        <dbReference type="Proteomes" id="UP001595909"/>
    </source>
</evidence>
<keyword evidence="3" id="KW-1185">Reference proteome</keyword>
<accession>A0ABV9RP46</accession>
<gene>
    <name evidence="2" type="ORF">ACFPEL_22245</name>
</gene>
<evidence type="ECO:0000313" key="2">
    <source>
        <dbReference type="EMBL" id="MFC4835147.1"/>
    </source>
</evidence>
<feature type="region of interest" description="Disordered" evidence="1">
    <location>
        <begin position="1"/>
        <end position="24"/>
    </location>
</feature>